<dbReference type="SUPFAM" id="SSF53850">
    <property type="entry name" value="Periplasmic binding protein-like II"/>
    <property type="match status" value="1"/>
</dbReference>
<feature type="chain" id="PRO_5039393247" evidence="4">
    <location>
        <begin position="22"/>
        <end position="423"/>
    </location>
</feature>
<dbReference type="PANTHER" id="PTHR43649:SF12">
    <property type="entry name" value="DIACETYLCHITOBIOSE BINDING PROTEIN DASA"/>
    <property type="match status" value="1"/>
</dbReference>
<evidence type="ECO:0000313" key="6">
    <source>
        <dbReference type="Proteomes" id="UP000578449"/>
    </source>
</evidence>
<reference evidence="5 6" key="1">
    <citation type="submission" date="2020-08" db="EMBL/GenBank/DDBJ databases">
        <title>Genomic Encyclopedia of Type Strains, Phase IV (KMG-IV): sequencing the most valuable type-strain genomes for metagenomic binning, comparative biology and taxonomic classification.</title>
        <authorList>
            <person name="Goeker M."/>
        </authorList>
    </citation>
    <scope>NUCLEOTIDE SEQUENCE [LARGE SCALE GENOMIC DNA]</scope>
    <source>
        <strain evidence="5 6">DSM 45615</strain>
    </source>
</reference>
<dbReference type="PANTHER" id="PTHR43649">
    <property type="entry name" value="ARABINOSE-BINDING PROTEIN-RELATED"/>
    <property type="match status" value="1"/>
</dbReference>
<dbReference type="InterPro" id="IPR006061">
    <property type="entry name" value="SBP_1_CS"/>
</dbReference>
<organism evidence="5 6">
    <name type="scientific">Thermocatellispora tengchongensis</name>
    <dbReference type="NCBI Taxonomy" id="1073253"/>
    <lineage>
        <taxon>Bacteria</taxon>
        <taxon>Bacillati</taxon>
        <taxon>Actinomycetota</taxon>
        <taxon>Actinomycetes</taxon>
        <taxon>Streptosporangiales</taxon>
        <taxon>Streptosporangiaceae</taxon>
        <taxon>Thermocatellispora</taxon>
    </lineage>
</organism>
<proteinExistence type="inferred from homology"/>
<gene>
    <name evidence="5" type="ORF">HNP84_001193</name>
</gene>
<evidence type="ECO:0000256" key="1">
    <source>
        <dbReference type="ARBA" id="ARBA00008520"/>
    </source>
</evidence>
<dbReference type="EMBL" id="JACHGN010000002">
    <property type="protein sequence ID" value="MBB5131487.1"/>
    <property type="molecule type" value="Genomic_DNA"/>
</dbReference>
<dbReference type="RefSeq" id="WP_185048304.1">
    <property type="nucleotide sequence ID" value="NZ_BAABIX010000022.1"/>
</dbReference>
<comment type="similarity">
    <text evidence="1">Belongs to the bacterial solute-binding protein 1 family.</text>
</comment>
<feature type="signal peptide" evidence="4">
    <location>
        <begin position="1"/>
        <end position="21"/>
    </location>
</feature>
<evidence type="ECO:0000256" key="3">
    <source>
        <dbReference type="ARBA" id="ARBA00022729"/>
    </source>
</evidence>
<accession>A0A840P2M3</accession>
<keyword evidence="6" id="KW-1185">Reference proteome</keyword>
<dbReference type="Pfam" id="PF01547">
    <property type="entry name" value="SBP_bac_1"/>
    <property type="match status" value="1"/>
</dbReference>
<protein>
    <submittedName>
        <fullName evidence="5">Raffinose/stachyose/melibiose transport system substrate-binding protein</fullName>
    </submittedName>
</protein>
<evidence type="ECO:0000313" key="5">
    <source>
        <dbReference type="EMBL" id="MBB5131487.1"/>
    </source>
</evidence>
<dbReference type="AlphaFoldDB" id="A0A840P2M3"/>
<dbReference type="Gene3D" id="3.40.190.10">
    <property type="entry name" value="Periplasmic binding protein-like II"/>
    <property type="match status" value="2"/>
</dbReference>
<name>A0A840P2M3_9ACTN</name>
<keyword evidence="3 4" id="KW-0732">Signal</keyword>
<dbReference type="GO" id="GO:0055085">
    <property type="term" value="P:transmembrane transport"/>
    <property type="evidence" value="ECO:0007669"/>
    <property type="project" value="InterPro"/>
</dbReference>
<sequence>MGNLLKRMTAVALAAVPLVLAGCAVGGGGAAQSKTTLSFVMWGDGEDSAKAYKDVIADFEKANPGIKVNLETFSTTNYDTVLKSRLAGGAGPDIYGFDQKNLTDFIKAGYTTNLVGEPWFASLTEDAKREATRFAAAGEAHYVPISQSGNGIVYNKALFDKAGVTEEPQTLDELIAVSEKLKKAKITPLAMSAQESWWPQFIIYYAIAQHVYDKNPNFNEDVMSGKDSIGSNAGWKESLEIYRKLVPYFMDNPLGTNQTAAQSAFIRGNAAMFPAPWILQEARDAKLDVGYFNFPTTDTAETKTMWGSYLVSLGINPKNGKKDLASKFIGFLFSPQAYTKFLGTVRAFPTAQGVDVGTIDPLFPDMQQAWEGRTFATLLLPPVPGIQDVLLKELQNLTGGRTEVADVLKKLQDTVDEEREAGN</sequence>
<dbReference type="InterPro" id="IPR006059">
    <property type="entry name" value="SBP"/>
</dbReference>
<dbReference type="InterPro" id="IPR050490">
    <property type="entry name" value="Bact_solute-bd_prot1"/>
</dbReference>
<comment type="caution">
    <text evidence="5">The sequence shown here is derived from an EMBL/GenBank/DDBJ whole genome shotgun (WGS) entry which is preliminary data.</text>
</comment>
<evidence type="ECO:0000256" key="4">
    <source>
        <dbReference type="SAM" id="SignalP"/>
    </source>
</evidence>
<keyword evidence="2" id="KW-0813">Transport</keyword>
<evidence type="ECO:0000256" key="2">
    <source>
        <dbReference type="ARBA" id="ARBA00022448"/>
    </source>
</evidence>
<dbReference type="PROSITE" id="PS01037">
    <property type="entry name" value="SBP_BACTERIAL_1"/>
    <property type="match status" value="1"/>
</dbReference>
<dbReference type="PROSITE" id="PS51257">
    <property type="entry name" value="PROKAR_LIPOPROTEIN"/>
    <property type="match status" value="1"/>
</dbReference>
<dbReference type="Proteomes" id="UP000578449">
    <property type="component" value="Unassembled WGS sequence"/>
</dbReference>